<dbReference type="EMBL" id="JABWDY010012077">
    <property type="protein sequence ID" value="KAF5199367.1"/>
    <property type="molecule type" value="Genomic_DNA"/>
</dbReference>
<reference evidence="1 2" key="1">
    <citation type="submission" date="2020-06" db="EMBL/GenBank/DDBJ databases">
        <title>Transcriptomic and genomic resources for Thalictrum thalictroides and T. hernandezii: Facilitating candidate gene discovery in an emerging model plant lineage.</title>
        <authorList>
            <person name="Arias T."/>
            <person name="Riano-Pachon D.M."/>
            <person name="Di Stilio V.S."/>
        </authorList>
    </citation>
    <scope>NUCLEOTIDE SEQUENCE [LARGE SCALE GENOMIC DNA]</scope>
    <source>
        <strain evidence="2">cv. WT478/WT964</strain>
        <tissue evidence="1">Leaves</tissue>
    </source>
</reference>
<name>A0A7J6WQY7_THATH</name>
<proteinExistence type="predicted"/>
<dbReference type="AlphaFoldDB" id="A0A7J6WQY7"/>
<sequence length="59" mass="6452">MADCDGIVESFEDLLLGSKGLLPQTKPMNLNLMPYIAVELGLYRGAAGSKSFHWVILNI</sequence>
<accession>A0A7J6WQY7</accession>
<dbReference type="Proteomes" id="UP000554482">
    <property type="component" value="Unassembled WGS sequence"/>
</dbReference>
<gene>
    <name evidence="1" type="ORF">FRX31_011051</name>
</gene>
<organism evidence="1 2">
    <name type="scientific">Thalictrum thalictroides</name>
    <name type="common">Rue-anemone</name>
    <name type="synonym">Anemone thalictroides</name>
    <dbReference type="NCBI Taxonomy" id="46969"/>
    <lineage>
        <taxon>Eukaryota</taxon>
        <taxon>Viridiplantae</taxon>
        <taxon>Streptophyta</taxon>
        <taxon>Embryophyta</taxon>
        <taxon>Tracheophyta</taxon>
        <taxon>Spermatophyta</taxon>
        <taxon>Magnoliopsida</taxon>
        <taxon>Ranunculales</taxon>
        <taxon>Ranunculaceae</taxon>
        <taxon>Thalictroideae</taxon>
        <taxon>Thalictrum</taxon>
    </lineage>
</organism>
<protein>
    <submittedName>
        <fullName evidence="1">Uncharacterized protein</fullName>
    </submittedName>
</protein>
<keyword evidence="2" id="KW-1185">Reference proteome</keyword>
<evidence type="ECO:0000313" key="1">
    <source>
        <dbReference type="EMBL" id="KAF5199367.1"/>
    </source>
</evidence>
<evidence type="ECO:0000313" key="2">
    <source>
        <dbReference type="Proteomes" id="UP000554482"/>
    </source>
</evidence>
<comment type="caution">
    <text evidence="1">The sequence shown here is derived from an EMBL/GenBank/DDBJ whole genome shotgun (WGS) entry which is preliminary data.</text>
</comment>